<comment type="caution">
    <text evidence="2">The sequence shown here is derived from an EMBL/GenBank/DDBJ whole genome shotgun (WGS) entry which is preliminary data.</text>
</comment>
<gene>
    <name evidence="2" type="ORF">V1479_08825</name>
</gene>
<dbReference type="EMBL" id="JAZHFV010000002">
    <property type="protein sequence ID" value="MEX4007405.1"/>
    <property type="molecule type" value="Genomic_DNA"/>
</dbReference>
<organism evidence="2 3">
    <name type="scientific">Neoaquamicrobium sediminum</name>
    <dbReference type="NCBI Taxonomy" id="1849104"/>
    <lineage>
        <taxon>Bacteria</taxon>
        <taxon>Pseudomonadati</taxon>
        <taxon>Pseudomonadota</taxon>
        <taxon>Alphaproteobacteria</taxon>
        <taxon>Hyphomicrobiales</taxon>
        <taxon>Phyllobacteriaceae</taxon>
        <taxon>Neoaquamicrobium</taxon>
    </lineage>
</organism>
<dbReference type="RefSeq" id="WP_368802578.1">
    <property type="nucleotide sequence ID" value="NZ_JAZHFV010000002.1"/>
</dbReference>
<evidence type="ECO:0000313" key="2">
    <source>
        <dbReference type="EMBL" id="MEX4007405.1"/>
    </source>
</evidence>
<dbReference type="Proteomes" id="UP001559025">
    <property type="component" value="Unassembled WGS sequence"/>
</dbReference>
<name>A0ABV3WRW7_9HYPH</name>
<keyword evidence="3" id="KW-1185">Reference proteome</keyword>
<protein>
    <recommendedName>
        <fullName evidence="4">DUF3828 domain-containing protein</fullName>
    </recommendedName>
</protein>
<sequence length="161" mass="17127">MRKWAAVLAMTLATTFVASAQDADVDAYVQAFCSLREADGGAARIYLLSPSLTEMVTAALEKNAAIQAETPEEKPPLGDGVPYQGFQDYAPVCEPGESVVEGDKVIAEVKYAFPDQQDADAMDRLVLVKGEGGVYVIDDIRYGAEGDKNTLRSALAGAFAD</sequence>
<evidence type="ECO:0008006" key="4">
    <source>
        <dbReference type="Google" id="ProtNLM"/>
    </source>
</evidence>
<evidence type="ECO:0000313" key="3">
    <source>
        <dbReference type="Proteomes" id="UP001559025"/>
    </source>
</evidence>
<evidence type="ECO:0000256" key="1">
    <source>
        <dbReference type="SAM" id="SignalP"/>
    </source>
</evidence>
<feature type="chain" id="PRO_5045415039" description="DUF3828 domain-containing protein" evidence="1">
    <location>
        <begin position="21"/>
        <end position="161"/>
    </location>
</feature>
<accession>A0ABV3WRW7</accession>
<keyword evidence="1" id="KW-0732">Signal</keyword>
<reference evidence="2 3" key="1">
    <citation type="submission" date="2024-01" db="EMBL/GenBank/DDBJ databases">
        <title>New evidence supports the origin of RcGTA from prophage.</title>
        <authorList>
            <person name="Xu Y."/>
            <person name="Liu B."/>
            <person name="Chen F."/>
        </authorList>
    </citation>
    <scope>NUCLEOTIDE SEQUENCE [LARGE SCALE GENOMIC DNA]</scope>
    <source>
        <strain evidence="2 3">CBW1107-2</strain>
    </source>
</reference>
<feature type="signal peptide" evidence="1">
    <location>
        <begin position="1"/>
        <end position="20"/>
    </location>
</feature>
<proteinExistence type="predicted"/>